<evidence type="ECO:0000256" key="1">
    <source>
        <dbReference type="SAM" id="Coils"/>
    </source>
</evidence>
<dbReference type="InterPro" id="IPR027417">
    <property type="entry name" value="P-loop_NTPase"/>
</dbReference>
<dbReference type="AlphaFoldDB" id="A9DPS1"/>
<feature type="domain" description="DNA2/NAM7 helicase-like C-terminal" evidence="3">
    <location>
        <begin position="676"/>
        <end position="839"/>
    </location>
</feature>
<evidence type="ECO:0000313" key="5">
    <source>
        <dbReference type="Proteomes" id="UP000002945"/>
    </source>
</evidence>
<dbReference type="InterPro" id="IPR041677">
    <property type="entry name" value="DNA2/NAM7_AAA_11"/>
</dbReference>
<comment type="caution">
    <text evidence="4">The sequence shown here is derived from an EMBL/GenBank/DDBJ whole genome shotgun (WGS) entry which is preliminary data.</text>
</comment>
<dbReference type="GO" id="GO:0006369">
    <property type="term" value="P:termination of RNA polymerase II transcription"/>
    <property type="evidence" value="ECO:0007669"/>
    <property type="project" value="TreeGrafter"/>
</dbReference>
<dbReference type="SUPFAM" id="SSF52540">
    <property type="entry name" value="P-loop containing nucleoside triphosphate hydrolases"/>
    <property type="match status" value="1"/>
</dbReference>
<keyword evidence="1" id="KW-0175">Coiled coil</keyword>
<dbReference type="Proteomes" id="UP000002945">
    <property type="component" value="Unassembled WGS sequence"/>
</dbReference>
<dbReference type="InterPro" id="IPR047187">
    <property type="entry name" value="SF1_C_Upf1"/>
</dbReference>
<keyword evidence="4" id="KW-0378">Hydrolase</keyword>
<dbReference type="PANTHER" id="PTHR10887:SF495">
    <property type="entry name" value="HELICASE SENATAXIN ISOFORM X1-RELATED"/>
    <property type="match status" value="1"/>
</dbReference>
<reference evidence="4 5" key="1">
    <citation type="journal article" date="2011" name="J. Bacteriol.">
        <title>Genome sequence of the algicidal bacterium Kordia algicida OT-1.</title>
        <authorList>
            <person name="Lee H.S."/>
            <person name="Kang S.G."/>
            <person name="Kwon K.K."/>
            <person name="Lee J.H."/>
            <person name="Kim S.J."/>
        </authorList>
    </citation>
    <scope>NUCLEOTIDE SEQUENCE [LARGE SCALE GENOMIC DNA]</scope>
    <source>
        <strain evidence="4 5">OT-1</strain>
    </source>
</reference>
<accession>A9DPS1</accession>
<evidence type="ECO:0000259" key="2">
    <source>
        <dbReference type="Pfam" id="PF13086"/>
    </source>
</evidence>
<dbReference type="EMBL" id="ABIB01000002">
    <property type="protein sequence ID" value="EDP97505.1"/>
    <property type="molecule type" value="Genomic_DNA"/>
</dbReference>
<proteinExistence type="predicted"/>
<sequence>MSEKNITALIGKAIREGKYLSISYKNKNGDKKRFWIAILDINAKGELFVNMFNVTKDEPILDAKIFISGILSAEILKFSHYNVSDELIIKLDEDSSLEKYEFDKFDNNVLNYYLECYKANSDPFLFKKYLIQELEVKELIEENPYQLSDIQHEQILKKIYNKKSKSGDEDEKEKEFSHFHNYKLAICEFSIDLQSRGKFVVAYRKLTFDPVEKTLQIGNKLHFNTNFYIENIKHSLSYYTDMIPADFEALYLEDKNAAIELLRSNFKSGELPNTRPEIVVLGYAQIDISSIYEEINTQYSRGEMNPPLRAFFQNFSLLDRKNRKEPHIVLYDNNINIDQLRTIYNSLKFPITYVQGPPGTGKTQTILNIVVNCLTNNKTLLISSNNNIPIDGIKDKLFLGKYKNKEILFPIIRLGNNKLVAKALRKIKELYEFETRDVPKEKLLFNLKEKSRIKNKILLEKLKNYEEKIDLEQNLDFVNSLLSKGSYYLLEQEKNKLENRLKEIPETTDDNVKGIFEVIKDNYQLLQFFYFECLRYIKRLKTKKYSDLIEILYLENEEEQIKSFNNWIADDENLERFTKIFPIILTTNISCRRLGRKFKFDLLAIDEAGQCDIATSLIPISKCTNMVLIGDTNQLKPIVIFEETRNEQLMRKFRVDKHHDYFNNSILSAYKSIDNISRNILLSYHYRCGKKIINYSNMRFYESRLNLEAIKTQGEIKLIDVNNVNHKDKNSQIEEAKAIVAYIKENNLKDVFIITPFRNQEETINYYLKVAKSEGKIDASVHCGTIHKVQGQENNTIIISTAISRNTSSKTYDWIKNNSQLINVGVTRAKENLIVVTDKKAIDILSKKDDDLYALIDYVAKNGSTSVSQSIVNKFTIGFSNDSRFENEFYQTMNHYCTVRGSKFKRNVKIIDLFSEEKNNRLVNKKEFDGVLYEGNVPKIVFELNGSEHYSRKSTIKSDQIKMELLKAKGIKLLFIPNQYVKHYEFIRELINKFKGDIYQKTLFDNYDSTR</sequence>
<protein>
    <submittedName>
        <fullName evidence="4">Probable DNA helicase</fullName>
    </submittedName>
</protein>
<name>A9DPS1_9FLAO</name>
<evidence type="ECO:0000313" key="4">
    <source>
        <dbReference type="EMBL" id="EDP97505.1"/>
    </source>
</evidence>
<feature type="coiled-coil region" evidence="1">
    <location>
        <begin position="448"/>
        <end position="475"/>
    </location>
</feature>
<dbReference type="STRING" id="391587.KAOT1_20122"/>
<dbReference type="GO" id="GO:0004386">
    <property type="term" value="F:helicase activity"/>
    <property type="evidence" value="ECO:0007669"/>
    <property type="project" value="UniProtKB-KW"/>
</dbReference>
<dbReference type="CDD" id="cd18808">
    <property type="entry name" value="SF1_C_Upf1"/>
    <property type="match status" value="1"/>
</dbReference>
<dbReference type="InterPro" id="IPR045055">
    <property type="entry name" value="DNA2/NAM7-like"/>
</dbReference>
<dbReference type="GO" id="GO:0001147">
    <property type="term" value="F:transcription termination site sequence-specific DNA binding"/>
    <property type="evidence" value="ECO:0007669"/>
    <property type="project" value="TreeGrafter"/>
</dbReference>
<keyword evidence="4" id="KW-0347">Helicase</keyword>
<dbReference type="RefSeq" id="WP_007096553.1">
    <property type="nucleotide sequence ID" value="NZ_DS544873.1"/>
</dbReference>
<keyword evidence="4" id="KW-0547">Nucleotide-binding</keyword>
<dbReference type="eggNOG" id="COG1112">
    <property type="taxonomic scope" value="Bacteria"/>
</dbReference>
<dbReference type="OrthoDB" id="9757917at2"/>
<keyword evidence="5" id="KW-1185">Reference proteome</keyword>
<dbReference type="InterPro" id="IPR041679">
    <property type="entry name" value="DNA2/NAM7-like_C"/>
</dbReference>
<dbReference type="Gene3D" id="3.40.50.300">
    <property type="entry name" value="P-loop containing nucleotide triphosphate hydrolases"/>
    <property type="match status" value="2"/>
</dbReference>
<gene>
    <name evidence="4" type="ORF">KAOT1_20122</name>
</gene>
<evidence type="ECO:0000259" key="3">
    <source>
        <dbReference type="Pfam" id="PF13087"/>
    </source>
</evidence>
<dbReference type="Pfam" id="PF13087">
    <property type="entry name" value="AAA_12"/>
    <property type="match status" value="1"/>
</dbReference>
<feature type="domain" description="DNA2/NAM7 helicase helicase" evidence="2">
    <location>
        <begin position="335"/>
        <end position="640"/>
    </location>
</feature>
<dbReference type="Gene3D" id="3.40.960.10">
    <property type="entry name" value="VSR Endonuclease"/>
    <property type="match status" value="1"/>
</dbReference>
<organism evidence="4 5">
    <name type="scientific">Kordia algicida OT-1</name>
    <dbReference type="NCBI Taxonomy" id="391587"/>
    <lineage>
        <taxon>Bacteria</taxon>
        <taxon>Pseudomonadati</taxon>
        <taxon>Bacteroidota</taxon>
        <taxon>Flavobacteriia</taxon>
        <taxon>Flavobacteriales</taxon>
        <taxon>Flavobacteriaceae</taxon>
        <taxon>Kordia</taxon>
    </lineage>
</organism>
<keyword evidence="4" id="KW-0067">ATP-binding</keyword>
<dbReference type="Pfam" id="PF13086">
    <property type="entry name" value="AAA_11"/>
    <property type="match status" value="1"/>
</dbReference>
<dbReference type="HOGENOM" id="CLU_293363_0_0_10"/>
<dbReference type="PANTHER" id="PTHR10887">
    <property type="entry name" value="DNA2/NAM7 HELICASE FAMILY"/>
    <property type="match status" value="1"/>
</dbReference>